<proteinExistence type="predicted"/>
<organism evidence="1">
    <name type="scientific">uncultured Caudovirales phage</name>
    <dbReference type="NCBI Taxonomy" id="2100421"/>
    <lineage>
        <taxon>Viruses</taxon>
        <taxon>Duplodnaviria</taxon>
        <taxon>Heunggongvirae</taxon>
        <taxon>Uroviricota</taxon>
        <taxon>Caudoviricetes</taxon>
        <taxon>Peduoviridae</taxon>
        <taxon>Maltschvirus</taxon>
        <taxon>Maltschvirus maltsch</taxon>
    </lineage>
</organism>
<reference evidence="1" key="1">
    <citation type="submission" date="2020-05" db="EMBL/GenBank/DDBJ databases">
        <authorList>
            <person name="Chiriac C."/>
            <person name="Salcher M."/>
            <person name="Ghai R."/>
            <person name="Kavagutti S V."/>
        </authorList>
    </citation>
    <scope>NUCLEOTIDE SEQUENCE</scope>
</reference>
<evidence type="ECO:0000313" key="1">
    <source>
        <dbReference type="EMBL" id="CAB4220672.1"/>
    </source>
</evidence>
<sequence>MNDKLDEAFDLLEFDVTDQIRNSTYLAEQRKVATGVTDGSIQRALVRDLTENLRSLPVSNDPLLIRNDVLEEVAVELAKLPFGDTAASYAAFVRAMKS</sequence>
<protein>
    <submittedName>
        <fullName evidence="1">Uncharacterized protein</fullName>
    </submittedName>
</protein>
<accession>A0A6J5SYI8</accession>
<name>A0A6J5SYI8_9CAUD</name>
<gene>
    <name evidence="1" type="ORF">UFOVP1626_10</name>
</gene>
<dbReference type="EMBL" id="LR797493">
    <property type="protein sequence ID" value="CAB4220672.1"/>
    <property type="molecule type" value="Genomic_DNA"/>
</dbReference>